<gene>
    <name evidence="1" type="ORF">ECPE_LOCUS14399</name>
</gene>
<organism evidence="3">
    <name type="scientific">Echinostoma caproni</name>
    <dbReference type="NCBI Taxonomy" id="27848"/>
    <lineage>
        <taxon>Eukaryota</taxon>
        <taxon>Metazoa</taxon>
        <taxon>Spiralia</taxon>
        <taxon>Lophotrochozoa</taxon>
        <taxon>Platyhelminthes</taxon>
        <taxon>Trematoda</taxon>
        <taxon>Digenea</taxon>
        <taxon>Plagiorchiida</taxon>
        <taxon>Echinostomata</taxon>
        <taxon>Echinostomatoidea</taxon>
        <taxon>Echinostomatidae</taxon>
        <taxon>Echinostoma</taxon>
    </lineage>
</organism>
<evidence type="ECO:0000313" key="2">
    <source>
        <dbReference type="Proteomes" id="UP000272942"/>
    </source>
</evidence>
<reference evidence="3" key="1">
    <citation type="submission" date="2016-06" db="UniProtKB">
        <authorList>
            <consortium name="WormBaseParasite"/>
        </authorList>
    </citation>
    <scope>IDENTIFICATION</scope>
</reference>
<reference evidence="1 2" key="2">
    <citation type="submission" date="2018-11" db="EMBL/GenBank/DDBJ databases">
        <authorList>
            <consortium name="Pathogen Informatics"/>
        </authorList>
    </citation>
    <scope>NUCLEOTIDE SEQUENCE [LARGE SCALE GENOMIC DNA]</scope>
    <source>
        <strain evidence="1 2">Egypt</strain>
    </source>
</reference>
<sequence>MHFYVTKSYDEFTPYRNHGCIVDVQPPLQLRPRDARTAEGPHSGPYIETGLDCLNARTGNADGLPVNSGPLVNTAADTCASVAEATATGLSAASNLASRVNGPAPLDEITGFESGYHMDKESNIIVLLGSTSAYVIALEGTDEMFRWAETMSRILTGESLRVFAGLVIDGAKIGLHLFILL</sequence>
<evidence type="ECO:0000313" key="3">
    <source>
        <dbReference type="WBParaSite" id="ECPE_0001443901-mRNA-1"/>
    </source>
</evidence>
<dbReference type="OrthoDB" id="6236702at2759"/>
<accession>A0A183B5B4</accession>
<protein>
    <submittedName>
        <fullName evidence="3">PH domain-containing protein</fullName>
    </submittedName>
</protein>
<dbReference type="EMBL" id="UZAN01057478">
    <property type="protein sequence ID" value="VDP91671.1"/>
    <property type="molecule type" value="Genomic_DNA"/>
</dbReference>
<name>A0A183B5B4_9TREM</name>
<dbReference type="AlphaFoldDB" id="A0A183B5B4"/>
<dbReference type="InterPro" id="IPR011993">
    <property type="entry name" value="PH-like_dom_sf"/>
</dbReference>
<dbReference type="WBParaSite" id="ECPE_0001443901-mRNA-1">
    <property type="protein sequence ID" value="ECPE_0001443901-mRNA-1"/>
    <property type="gene ID" value="ECPE_0001443901"/>
</dbReference>
<dbReference type="Gene3D" id="2.30.29.30">
    <property type="entry name" value="Pleckstrin-homology domain (PH domain)/Phosphotyrosine-binding domain (PTB)"/>
    <property type="match status" value="1"/>
</dbReference>
<proteinExistence type="predicted"/>
<dbReference type="Proteomes" id="UP000272942">
    <property type="component" value="Unassembled WGS sequence"/>
</dbReference>
<evidence type="ECO:0000313" key="1">
    <source>
        <dbReference type="EMBL" id="VDP91671.1"/>
    </source>
</evidence>
<keyword evidence="2" id="KW-1185">Reference proteome</keyword>